<protein>
    <submittedName>
        <fullName evidence="3">Uncharacterized protein</fullName>
    </submittedName>
</protein>
<evidence type="ECO:0000313" key="4">
    <source>
        <dbReference type="EMBL" id="CAF3982562.1"/>
    </source>
</evidence>
<feature type="region of interest" description="Disordered" evidence="1">
    <location>
        <begin position="2785"/>
        <end position="2818"/>
    </location>
</feature>
<dbReference type="Proteomes" id="UP000663829">
    <property type="component" value="Unassembled WGS sequence"/>
</dbReference>
<feature type="compositionally biased region" description="Gly residues" evidence="1">
    <location>
        <begin position="2340"/>
        <end position="2435"/>
    </location>
</feature>
<feature type="compositionally biased region" description="Low complexity" evidence="1">
    <location>
        <begin position="2467"/>
        <end position="2483"/>
    </location>
</feature>
<proteinExistence type="predicted"/>
<dbReference type="OrthoDB" id="10046508at2759"/>
<feature type="compositionally biased region" description="Polar residues" evidence="1">
    <location>
        <begin position="2486"/>
        <end position="2503"/>
    </location>
</feature>
<feature type="non-terminal residue" evidence="3">
    <location>
        <position position="1"/>
    </location>
</feature>
<keyword evidence="2" id="KW-0472">Membrane</keyword>
<evidence type="ECO:0000313" key="5">
    <source>
        <dbReference type="Proteomes" id="UP000663829"/>
    </source>
</evidence>
<comment type="caution">
    <text evidence="3">The sequence shown here is derived from an EMBL/GenBank/DDBJ whole genome shotgun (WGS) entry which is preliminary data.</text>
</comment>
<dbReference type="InterPro" id="IPR008962">
    <property type="entry name" value="PapD-like_sf"/>
</dbReference>
<feature type="transmembrane region" description="Helical" evidence="2">
    <location>
        <begin position="2300"/>
        <end position="2326"/>
    </location>
</feature>
<evidence type="ECO:0000256" key="2">
    <source>
        <dbReference type="SAM" id="Phobius"/>
    </source>
</evidence>
<keyword evidence="5" id="KW-1185">Reference proteome</keyword>
<sequence length="2942" mass="323683">MDIVEGRPKPLKSLTVSNYVEDLFKHSIQLPADTTSVSAKTWILRLLAGDSKDEKWTEMVAIPLRHADLSSTDGRQFTYEFGKYGKSTITLLITPSTTIRLFEMATETTEPEITDEIGKSMAATSKGTVLATSEDDVKKDRFSELRANYQLLTPFERNRQLGNSIMDLKFMCQEIESTTANAYKMPTVPTHYSIPKQDHLVSMPVAAMKEDMKLLNVSSPPTHHFLMIQLTSKYEDLNGKIVQTLDMLNKTVDDNELNEIQHGIGLEFDSADTLRQEMEKFKAIFRFEKLAAALSQLHDTSIVIQKALLSSRVFRQTLEGSLENLQRSGSLVQLIDSDGSISKENIDKLFTKQLRTLLQDGLALARDELNFGLQIYRILILIELNLIQLIVHPLDTKEHCEQAIGIIDKIKQYWLQEDQQMLISEKELDACKVIIDDTFVLIHERKKQIRPAIQPPRIANLDEISKAVNVKTLMKSTGSPSTSKITINKQHGEYFASHLSIIIQIEQIIQNWSNAQLKTKTIQIINNSDDDVNFEITFNSLSVFVAHPSSSVIDRHDSNTIKIIPNGQANQGKYREEWQLKLANNRLVIPVFICCEIKQFTIGIDLPLAEATGDDQTSNQVKTYLIDFGTILACSNTHRQRTFTVENPTALDLRVKLRREGGAIGLFDIDSKQADFFLFAYESKILTIDWSIQDIVQDVRCVYEIYFSKDFKCRIICLGKTRKITYDLIYKSVRLAEKQFRTELEPCLPGTILYEELTVHNTGDVKMTMEAGPENSSASVVVALSHRQVVLEPNVSLTLKIELEVKDAHRTIDNLITLLFPYASQRSSFKLSFKTTAGWPEFDRHLFSSLMKMQVDEEANEKVDKIILYNQGSVKLFIDDLHSTSPHVSIDNHLLFPLTILPRQQIECSFTYKVEKRLASFECDFVLKTNCQQRIQHFPFHCKRMAPIISFDHDILHCGTTMQGSKVPSFSITIKNDGNLPAQLEYEPKHNTIFTFKFGNDEKSIALSTIYPRTIECLVEIKKTAPTGYFKTDVPLLIRSSANMVKNYKLIVTGRVESRPDPTETILPIDLPSSWNHLPQSETERRLMKLLEDNTNQYHQQAATALTPIIILLDGLMHSDPKRTDIPDDFSSDLILSAIESDVDQATAYTNPIYENIKQTFDPLSTIEWRKFYKKLQILLNEHLPKAILGTEDKTQAENLLLAMDCAEKLSILIEGHSRSEHEQILGHLIEYEKNSLKDKTKEQSAKKRLLDYASDLVMNQSETQTLTSKEKQQLKAFMKKVVNTVQTVEETGNPEKAIGTLLSEMTTESNRDSLSFFDQLLQLASNDQPINEKVVLEKMYESNLSLANSPLVTQAIAASEHTLSPTSVFDYIQEQLDDTDESKNLVEYVKLSVKLSSNECQPSMNDLSTLPFVLASLSSDLNSAEKETLHGLQSLISNLTKRSDSIPRDWSKFIDDLCTTLKPHLDSMTVDSLKNVLTIVLLSDQTSTCNNQVYISIISSMLNFGTERCRLLSSDLKKLIQQNDPFDLLEAVLSLTCHCRRLKSKQIVWMEIMRKNFVEFRSQLSSPASVPNFLMKLEESLIDELKLTEHKKLKHHLMAILTNTQNNNMVTLMQNISDLCDLINPTDTEQRANGKLIQIVSKIGSGTMTQLQTLELGIQLTCSLNDTNMRNTPLDHLNTLLEKYQGLMPILNGELTRSNISTFVNQTIECIPDETTKQYLRPISNALQNLNNNERDTRSTITELLGLIPDEQLSDHAKGILLSAPEIFNGDIKQKIIELAQQVIDTESSEISLGAILDCGKEEPIKALKSIAALLPENLRLGFNVGIDQFTSPKAAQNQIIRTITDLYGPETGNALQVSFNALGSLATDKLQALKHLSQLVPNKQAQAVFEAIEHLNELKTCEIKDVVKTTLELASFMAPKRTSTMLQTVANVYEKLTNHQEINAVKDALRLIPHVPEQAKKIVASLTQLSKQPITSENLLGCAFDAAMAVVDEKTARSLAVAQNAINQIRNKDLLGAVNSISNEFFPEYATKIDTAMTIASSAAKVFSQTNDPLRALNSLLNDDELKSRLPPEIRKVYGIARELQTIIDHKDMANGELMKRALNLGASFLPPEYAEKVQVVTDLIDAIQLKNPQKILEHSVNAVTAFLPAEVGRVAQLAMPLLQKKLNNEPISYEDMIDVAGSLIGGKEQQILTTAKPLVKALLSGKRLSGDQYLDLVGDVMVAIGVDQKVVDVLQKAKAIYKNVKQIVDSASALTKATTLAAKAAQISSIAVAALSLLVDLIPGLPKEVKQAVETICGIAALLMAINPVGLVLAAIGLAFTLFNVFKGLFGGKGGGGGEGSAGSGGGSAGGTSGSGGTGAGRGGGGSSGGRAGAGSGSTDGNGSGGGASNNTGGSGGGASSSTGGSGGGASSSTGGSGGGASSSTGSSGGGASSSSGGASTSSSGSSTRPAGASDSPSGTSTRPAGASTSPSGTSTHPAGAGTSPSRTGTRPSGASSSGVDTPAHIHHTGRIEPTPRAASNQNPMRRTTCIPLEEEGLTEPSGTIPSDTLSTAPESSLPLSETSAEAREAAQVEVETLASQAAELNQESEKQVSSIVKQDELLLSETITCLTKATMVKNKIQATMNTLQQMAANNMRKEIDSLAKTTLPNIILTSLQLYQSLESIDKCSGDISGHIKRKCQEIQKDLLQVLDKLSASESLRKMWKLSKKNELVDDYDVPEDGNISDLNYQTQGQQQQTNLDNIKQLLQGFEDSKFEQGEIIGNPTLHKLGINLDNLLSNHESDLNSALDDDNENTNQKPNSDQSPSPTVPTMTANRDVVLDIDDRGLVKNSDPETSLPKVGIKQSSVVRVQVGADTDGKPEQTKRKDDSSTVKISKQELEKLQKRSTDTYTNLLQSVNKYDIGKISENCDPEHVPETKLDKPRYALLARLTRNIQGMLL</sequence>
<dbReference type="EMBL" id="CAJOBC010009231">
    <property type="protein sequence ID" value="CAF3982562.1"/>
    <property type="molecule type" value="Genomic_DNA"/>
</dbReference>
<accession>A0A814XQI9</accession>
<name>A0A814XQI9_9BILA</name>
<evidence type="ECO:0000313" key="3">
    <source>
        <dbReference type="EMBL" id="CAF1219056.1"/>
    </source>
</evidence>
<organism evidence="3 5">
    <name type="scientific">Didymodactylos carnosus</name>
    <dbReference type="NCBI Taxonomy" id="1234261"/>
    <lineage>
        <taxon>Eukaryota</taxon>
        <taxon>Metazoa</taxon>
        <taxon>Spiralia</taxon>
        <taxon>Gnathifera</taxon>
        <taxon>Rotifera</taxon>
        <taxon>Eurotatoria</taxon>
        <taxon>Bdelloidea</taxon>
        <taxon>Philodinida</taxon>
        <taxon>Philodinidae</taxon>
        <taxon>Didymodactylos</taxon>
    </lineage>
</organism>
<feature type="transmembrane region" description="Helical" evidence="2">
    <location>
        <begin position="2267"/>
        <end position="2288"/>
    </location>
</feature>
<keyword evidence="2" id="KW-1133">Transmembrane helix</keyword>
<feature type="compositionally biased region" description="Polar residues" evidence="1">
    <location>
        <begin position="2544"/>
        <end position="2567"/>
    </location>
</feature>
<feature type="compositionally biased region" description="Low complexity" evidence="1">
    <location>
        <begin position="2436"/>
        <end position="2451"/>
    </location>
</feature>
<dbReference type="EMBL" id="CAJNOQ010009228">
    <property type="protein sequence ID" value="CAF1219056.1"/>
    <property type="molecule type" value="Genomic_DNA"/>
</dbReference>
<evidence type="ECO:0000256" key="1">
    <source>
        <dbReference type="SAM" id="MobiDB-lite"/>
    </source>
</evidence>
<feature type="region of interest" description="Disordered" evidence="1">
    <location>
        <begin position="2340"/>
        <end position="2569"/>
    </location>
</feature>
<feature type="compositionally biased region" description="Polar residues" evidence="1">
    <location>
        <begin position="2797"/>
        <end position="2817"/>
    </location>
</feature>
<reference evidence="3" key="1">
    <citation type="submission" date="2021-02" db="EMBL/GenBank/DDBJ databases">
        <authorList>
            <person name="Nowell W R."/>
        </authorList>
    </citation>
    <scope>NUCLEOTIDE SEQUENCE</scope>
</reference>
<keyword evidence="2" id="KW-0812">Transmembrane</keyword>
<dbReference type="Proteomes" id="UP000681722">
    <property type="component" value="Unassembled WGS sequence"/>
</dbReference>
<dbReference type="SUPFAM" id="SSF49354">
    <property type="entry name" value="PapD-like"/>
    <property type="match status" value="1"/>
</dbReference>
<feature type="non-terminal residue" evidence="3">
    <location>
        <position position="2942"/>
    </location>
</feature>
<gene>
    <name evidence="3" type="ORF">GPM918_LOCUS24592</name>
    <name evidence="4" type="ORF">SRO942_LOCUS24595</name>
</gene>